<dbReference type="EMBL" id="UYJE01001567">
    <property type="protein sequence ID" value="VDI03163.1"/>
    <property type="molecule type" value="Genomic_DNA"/>
</dbReference>
<proteinExistence type="predicted"/>
<evidence type="ECO:0000313" key="4">
    <source>
        <dbReference type="EMBL" id="VDI03163.1"/>
    </source>
</evidence>
<name>A0A8B6CBU0_MYTGA</name>
<dbReference type="CDD" id="cd19776">
    <property type="entry name" value="Bbox2_TRIM25_C-IV"/>
    <property type="match status" value="1"/>
</dbReference>
<dbReference type="GO" id="GO:0008270">
    <property type="term" value="F:zinc ion binding"/>
    <property type="evidence" value="ECO:0007669"/>
    <property type="project" value="UniProtKB-KW"/>
</dbReference>
<keyword evidence="1" id="KW-0862">Zinc</keyword>
<dbReference type="GO" id="GO:0061630">
    <property type="term" value="F:ubiquitin protein ligase activity"/>
    <property type="evidence" value="ECO:0007669"/>
    <property type="project" value="TreeGrafter"/>
</dbReference>
<keyword evidence="1" id="KW-0863">Zinc-finger</keyword>
<accession>A0A8B6CBU0</accession>
<comment type="caution">
    <text evidence="4">The sequence shown here is derived from an EMBL/GenBank/DDBJ whole genome shotgun (WGS) entry which is preliminary data.</text>
</comment>
<dbReference type="Gene3D" id="3.30.160.60">
    <property type="entry name" value="Classic Zinc Finger"/>
    <property type="match status" value="1"/>
</dbReference>
<dbReference type="InterPro" id="IPR015943">
    <property type="entry name" value="WD40/YVTN_repeat-like_dom_sf"/>
</dbReference>
<reference evidence="4" key="1">
    <citation type="submission" date="2018-11" db="EMBL/GenBank/DDBJ databases">
        <authorList>
            <person name="Alioto T."/>
            <person name="Alioto T."/>
        </authorList>
    </citation>
    <scope>NUCLEOTIDE SEQUENCE</scope>
</reference>
<dbReference type="InterPro" id="IPR047153">
    <property type="entry name" value="TRIM45/56/19-like"/>
</dbReference>
<protein>
    <recommendedName>
        <fullName evidence="3">B box-type domain-containing protein</fullName>
    </recommendedName>
</protein>
<keyword evidence="1" id="KW-0479">Metal-binding</keyword>
<feature type="coiled-coil region" evidence="2">
    <location>
        <begin position="119"/>
        <end position="178"/>
    </location>
</feature>
<evidence type="ECO:0000313" key="5">
    <source>
        <dbReference type="Proteomes" id="UP000596742"/>
    </source>
</evidence>
<keyword evidence="2" id="KW-0175">Coiled coil</keyword>
<dbReference type="PROSITE" id="PS50119">
    <property type="entry name" value="ZF_BBOX"/>
    <property type="match status" value="1"/>
</dbReference>
<evidence type="ECO:0000259" key="3">
    <source>
        <dbReference type="PROSITE" id="PS50119"/>
    </source>
</evidence>
<evidence type="ECO:0000256" key="1">
    <source>
        <dbReference type="PROSITE-ProRule" id="PRU00024"/>
    </source>
</evidence>
<organism evidence="4 5">
    <name type="scientific">Mytilus galloprovincialis</name>
    <name type="common">Mediterranean mussel</name>
    <dbReference type="NCBI Taxonomy" id="29158"/>
    <lineage>
        <taxon>Eukaryota</taxon>
        <taxon>Metazoa</taxon>
        <taxon>Spiralia</taxon>
        <taxon>Lophotrochozoa</taxon>
        <taxon>Mollusca</taxon>
        <taxon>Bivalvia</taxon>
        <taxon>Autobranchia</taxon>
        <taxon>Pteriomorphia</taxon>
        <taxon>Mytilida</taxon>
        <taxon>Mytiloidea</taxon>
        <taxon>Mytilidae</taxon>
        <taxon>Mytilinae</taxon>
        <taxon>Mytilus</taxon>
    </lineage>
</organism>
<dbReference type="SUPFAM" id="SSF101898">
    <property type="entry name" value="NHL repeat"/>
    <property type="match status" value="1"/>
</dbReference>
<dbReference type="Gene3D" id="2.130.10.10">
    <property type="entry name" value="YVTN repeat-like/Quinoprotein amine dehydrogenase"/>
    <property type="match status" value="1"/>
</dbReference>
<dbReference type="PANTHER" id="PTHR25462:SF296">
    <property type="entry name" value="MEIOTIC P26, ISOFORM F"/>
    <property type="match status" value="1"/>
</dbReference>
<dbReference type="SMART" id="SM00336">
    <property type="entry name" value="BBOX"/>
    <property type="match status" value="2"/>
</dbReference>
<dbReference type="InterPro" id="IPR000315">
    <property type="entry name" value="Znf_B-box"/>
</dbReference>
<evidence type="ECO:0000256" key="2">
    <source>
        <dbReference type="SAM" id="Coils"/>
    </source>
</evidence>
<dbReference type="Gene3D" id="2.40.10.500">
    <property type="match status" value="1"/>
</dbReference>
<dbReference type="Proteomes" id="UP000596742">
    <property type="component" value="Unassembled WGS sequence"/>
</dbReference>
<dbReference type="PANTHER" id="PTHR25462">
    <property type="entry name" value="BONUS, ISOFORM C-RELATED"/>
    <property type="match status" value="1"/>
</dbReference>
<sequence>MASTFHEQRCSICELQHITYRAEEWCPECDEYLCSSCKTHHKLAKASRRHKTVEILDLKELPSFVSAIKLECDTHHENYEYFCPKHEIPICVICAKEHTSCGTFTILRRLEGMKTSPSMVKLEQNVKNIQQHIEIFLQNRRSNLSNLKGQHESCRQKVREIRLEMDQHLDKLEKIVNDEIDTSYTKQKQQVEKTVDNLSGCETKMNTIQKNIEKIKDHASEIQIFLSIQGIQKDVKEEESQLSIICKEELNERELSFHPAPSSKSGIVLKSFGELKTNIKPADISFVGKEYFEAQLVMPGANKKSIDKIVITKNLEYALPTKLGVVKVAGCCNIEKELFLLADQGKKLRIIVVKPNGIVVCEIPLKQPPNNVVYVNKTIFVSSYPSSTLTSIDFETRKVKKTIQFDFKCEALAVAGDKILLHFIDKEYTLYDLNLVEVAKIPIRITNAPFLSYFNEKIYIAQWKANIVYCYSMTGEMIWEYQHADIRGPEGITIDNNGNVFVGGFYSNNISIISPNGENSRNLLNLTEVLSHPTALHYNQDFNQLIVSSSGNNKILVYDVS</sequence>
<dbReference type="OrthoDB" id="6124859at2759"/>
<keyword evidence="5" id="KW-1185">Reference proteome</keyword>
<dbReference type="AlphaFoldDB" id="A0A8B6CBU0"/>
<dbReference type="CDD" id="cd19757">
    <property type="entry name" value="Bbox1"/>
    <property type="match status" value="1"/>
</dbReference>
<dbReference type="SUPFAM" id="SSF57845">
    <property type="entry name" value="B-box zinc-binding domain"/>
    <property type="match status" value="1"/>
</dbReference>
<feature type="domain" description="B box-type" evidence="3">
    <location>
        <begin position="8"/>
        <end position="55"/>
    </location>
</feature>
<gene>
    <name evidence="4" type="ORF">MGAL_10B062596</name>
</gene>